<dbReference type="EMBL" id="BAAATD010000019">
    <property type="protein sequence ID" value="GAA2635018.1"/>
    <property type="molecule type" value="Genomic_DNA"/>
</dbReference>
<reference evidence="3 4" key="1">
    <citation type="journal article" date="2019" name="Int. J. Syst. Evol. Microbiol.">
        <title>The Global Catalogue of Microorganisms (GCM) 10K type strain sequencing project: providing services to taxonomists for standard genome sequencing and annotation.</title>
        <authorList>
            <consortium name="The Broad Institute Genomics Platform"/>
            <consortium name="The Broad Institute Genome Sequencing Center for Infectious Disease"/>
            <person name="Wu L."/>
            <person name="Ma J."/>
        </authorList>
    </citation>
    <scope>NUCLEOTIDE SEQUENCE [LARGE SCALE GENOMIC DNA]</scope>
    <source>
        <strain evidence="3 4">JCM 6833</strain>
    </source>
</reference>
<evidence type="ECO:0008006" key="5">
    <source>
        <dbReference type="Google" id="ProtNLM"/>
    </source>
</evidence>
<feature type="domain" description="AMP-binding enzyme C-terminal" evidence="2">
    <location>
        <begin position="387"/>
        <end position="458"/>
    </location>
</feature>
<dbReference type="InterPro" id="IPR020845">
    <property type="entry name" value="AMP-binding_CS"/>
</dbReference>
<accession>A0ABN3QTQ4</accession>
<evidence type="ECO:0000313" key="4">
    <source>
        <dbReference type="Proteomes" id="UP001501509"/>
    </source>
</evidence>
<comment type="caution">
    <text evidence="3">The sequence shown here is derived from an EMBL/GenBank/DDBJ whole genome shotgun (WGS) entry which is preliminary data.</text>
</comment>
<dbReference type="PANTHER" id="PTHR45527">
    <property type="entry name" value="NONRIBOSOMAL PEPTIDE SYNTHETASE"/>
    <property type="match status" value="1"/>
</dbReference>
<proteinExistence type="predicted"/>
<dbReference type="PANTHER" id="PTHR45527:SF1">
    <property type="entry name" value="FATTY ACID SYNTHASE"/>
    <property type="match status" value="1"/>
</dbReference>
<keyword evidence="4" id="KW-1185">Reference proteome</keyword>
<dbReference type="InterPro" id="IPR045851">
    <property type="entry name" value="AMP-bd_C_sf"/>
</dbReference>
<dbReference type="Pfam" id="PF00501">
    <property type="entry name" value="AMP-binding"/>
    <property type="match status" value="1"/>
</dbReference>
<evidence type="ECO:0000259" key="2">
    <source>
        <dbReference type="Pfam" id="PF13193"/>
    </source>
</evidence>
<dbReference type="InterPro" id="IPR025110">
    <property type="entry name" value="AMP-bd_C"/>
</dbReference>
<name>A0ABN3QTQ4_9ACTN</name>
<dbReference type="Gene3D" id="3.40.50.980">
    <property type="match status" value="2"/>
</dbReference>
<evidence type="ECO:0000313" key="3">
    <source>
        <dbReference type="EMBL" id="GAA2635018.1"/>
    </source>
</evidence>
<dbReference type="Gene3D" id="2.30.38.10">
    <property type="entry name" value="Luciferase, Domain 3"/>
    <property type="match status" value="1"/>
</dbReference>
<dbReference type="PROSITE" id="PS00455">
    <property type="entry name" value="AMP_BINDING"/>
    <property type="match status" value="1"/>
</dbReference>
<protein>
    <recommendedName>
        <fullName evidence="5">Amino acid adenylation domain-containing protein</fullName>
    </recommendedName>
</protein>
<dbReference type="SUPFAM" id="SSF56801">
    <property type="entry name" value="Acetyl-CoA synthetase-like"/>
    <property type="match status" value="1"/>
</dbReference>
<evidence type="ECO:0000259" key="1">
    <source>
        <dbReference type="Pfam" id="PF00501"/>
    </source>
</evidence>
<organism evidence="3 4">
    <name type="scientific">Actinomadura fulvescens</name>
    <dbReference type="NCBI Taxonomy" id="46160"/>
    <lineage>
        <taxon>Bacteria</taxon>
        <taxon>Bacillati</taxon>
        <taxon>Actinomycetota</taxon>
        <taxon>Actinomycetes</taxon>
        <taxon>Streptosporangiales</taxon>
        <taxon>Thermomonosporaceae</taxon>
        <taxon>Actinomadura</taxon>
    </lineage>
</organism>
<feature type="domain" description="AMP-dependent synthetase/ligase" evidence="1">
    <location>
        <begin position="2"/>
        <end position="329"/>
    </location>
</feature>
<dbReference type="Proteomes" id="UP001501509">
    <property type="component" value="Unassembled WGS sequence"/>
</dbReference>
<dbReference type="InterPro" id="IPR000873">
    <property type="entry name" value="AMP-dep_synth/lig_dom"/>
</dbReference>
<gene>
    <name evidence="3" type="ORF">GCM10010411_87390</name>
</gene>
<dbReference type="Pfam" id="PF13193">
    <property type="entry name" value="AMP-binding_C"/>
    <property type="match status" value="1"/>
</dbReference>
<sequence>MWKHSAALAARLAAAGVRPGQSVGLYGSRSAESVLTMVALFRLGAVCVPLDRTYPVDRLAMMADDGAVGLMVTDGASAVPEDLSHLPALRAVGGDGPADAVAGPAADAPLRPDLCYLVYTSGSTGRPKAIALPYWSLENLVSWQIGDSRATRGTRTAHFAPLSVDVSYQELLTTFGTGGHLVVVADEVKSDPERLWRLILDSGIERLFIPFVALQILALFLPPQERLAQARLTEVIVCGEPLRCSPDIREMFARMPRCVLTNQYGTTETHVVTAHHLGTASEEWPDLPPIGRPISSVTATLEPLTPAAGDPAPDAGELLIGGMAAGATYLRRPGLTAEKFVPDPALPGGRMYRTGDLVTRDADGVLHFLGRNDDQVKIRGYRVELGEVEVALSRLPGVRQATVVAAGSESMSRFLVAFVVGDVDTGELADSLRRRLPDYLVPSMIQRVDAFPTTGYGKVDRRRLLSSIGVISR</sequence>
<dbReference type="Gene3D" id="3.30.300.30">
    <property type="match status" value="1"/>
</dbReference>